<keyword evidence="5 10" id="KW-0995">Kinetochore</keyword>
<comment type="similarity">
    <text evidence="1 10">Belongs to the NDC80/HEC1 family.</text>
</comment>
<dbReference type="InterPro" id="IPR055260">
    <property type="entry name" value="Ndc80_CH"/>
</dbReference>
<evidence type="ECO:0000256" key="10">
    <source>
        <dbReference type="RuleBase" id="RU368072"/>
    </source>
</evidence>
<evidence type="ECO:0000256" key="6">
    <source>
        <dbReference type="ARBA" id="ARBA00023054"/>
    </source>
</evidence>
<feature type="region of interest" description="Disordered" evidence="12">
    <location>
        <begin position="479"/>
        <end position="507"/>
    </location>
</feature>
<feature type="coiled-coil region" evidence="11">
    <location>
        <begin position="243"/>
        <end position="287"/>
    </location>
</feature>
<evidence type="ECO:0000256" key="4">
    <source>
        <dbReference type="ARBA" id="ARBA00022776"/>
    </source>
</evidence>
<dbReference type="PANTHER" id="PTHR10643">
    <property type="entry name" value="KINETOCHORE PROTEIN NDC80"/>
    <property type="match status" value="1"/>
</dbReference>
<dbReference type="OrthoDB" id="7459479at2759"/>
<keyword evidence="3 10" id="KW-0132">Cell division</keyword>
<keyword evidence="6 11" id="KW-0175">Coiled coil</keyword>
<dbReference type="RefSeq" id="XP_024353806.1">
    <property type="nucleotide sequence ID" value="XM_024491655.1"/>
</dbReference>
<evidence type="ECO:0000256" key="7">
    <source>
        <dbReference type="ARBA" id="ARBA00023242"/>
    </source>
</evidence>
<evidence type="ECO:0000313" key="14">
    <source>
        <dbReference type="EMBL" id="EUB62610.1"/>
    </source>
</evidence>
<dbReference type="STRING" id="6210.W6UM34"/>
<feature type="region of interest" description="Disordered" evidence="12">
    <location>
        <begin position="1"/>
        <end position="43"/>
    </location>
</feature>
<proteinExistence type="inferred from homology"/>
<dbReference type="CTD" id="36338121"/>
<organism evidence="14 15">
    <name type="scientific">Echinococcus granulosus</name>
    <name type="common">Hydatid tapeworm</name>
    <dbReference type="NCBI Taxonomy" id="6210"/>
    <lineage>
        <taxon>Eukaryota</taxon>
        <taxon>Metazoa</taxon>
        <taxon>Spiralia</taxon>
        <taxon>Lophotrochozoa</taxon>
        <taxon>Platyhelminthes</taxon>
        <taxon>Cestoda</taxon>
        <taxon>Eucestoda</taxon>
        <taxon>Cyclophyllidea</taxon>
        <taxon>Taeniidae</taxon>
        <taxon>Echinococcus</taxon>
        <taxon>Echinococcus granulosus group</taxon>
    </lineage>
</organism>
<evidence type="ECO:0000256" key="1">
    <source>
        <dbReference type="ARBA" id="ARBA00007050"/>
    </source>
</evidence>
<dbReference type="OMA" id="PSHKFQK"/>
<evidence type="ECO:0000313" key="15">
    <source>
        <dbReference type="Proteomes" id="UP000019149"/>
    </source>
</evidence>
<dbReference type="AlphaFoldDB" id="W6UM34"/>
<comment type="function">
    <text evidence="10">Acts as a component of the essential kinetochore-associated NDC80 complex, which is required for chromosome segregation and spindle checkpoint activity.</text>
</comment>
<evidence type="ECO:0000256" key="3">
    <source>
        <dbReference type="ARBA" id="ARBA00022618"/>
    </source>
</evidence>
<comment type="subunit">
    <text evidence="10">Component of the NDC80 complex.</text>
</comment>
<dbReference type="GO" id="GO:0005634">
    <property type="term" value="C:nucleus"/>
    <property type="evidence" value="ECO:0007669"/>
    <property type="project" value="UniProtKB-SubCell"/>
</dbReference>
<dbReference type="EMBL" id="APAU02000011">
    <property type="protein sequence ID" value="EUB62610.1"/>
    <property type="molecule type" value="Genomic_DNA"/>
</dbReference>
<keyword evidence="2 10" id="KW-0158">Chromosome</keyword>
<dbReference type="Proteomes" id="UP000019149">
    <property type="component" value="Unassembled WGS sequence"/>
</dbReference>
<comment type="caution">
    <text evidence="14">The sequence shown here is derived from an EMBL/GenBank/DDBJ whole genome shotgun (WGS) entry which is preliminary data.</text>
</comment>
<feature type="domain" description="Kinetochore protein Ndc80 CH" evidence="13">
    <location>
        <begin position="33"/>
        <end position="156"/>
    </location>
</feature>
<evidence type="ECO:0000256" key="5">
    <source>
        <dbReference type="ARBA" id="ARBA00022838"/>
    </source>
</evidence>
<sequence length="540" mass="60403">MAARRAYSSVAGQPARNSEAFPSGGSQLTRPSTAVPVRAKPKNATTTTTTCISNLVEFLSDTGYEGQVSLKALQSPSQKLVFSIFSHIMNHFAPNYFIPQDKVAFEDYFVNTLKSFGYPVALKRSTVTTPGAPHSASQILAALDWLRNELSTCVSKMDEIHFITENEAGPVGKLIFDLLLDCVAANTVEPSAEAREHFETACACSLRCRPEDVAGLEAELVEMENQPSSANLIQQERDLRCRLSATERELAEQSDHLQHLQSLLPEAEKVRDQVGEVAAEVEKLENLVSSQRAKFGDVVTTYQRLVEHYQQRVRVKEELVQLLHERSIELGRLDKPVAPALDEYNSLAVRLTDPSLPQLKMRSYLHTFDPLKEIPVICSELADVQAKLKRSAESSAAEVARKRNELATLESSLNKKVEELDKLERDLSESTKQLEYLKRQALSKKETLNQWITETDVAIAEARQSADARQQYLKKLHTDVQQTQERLQGKADRRSTEEGKFEESMEELESKVSHLAIRTEDLIKEANLLAERASASLPLS</sequence>
<keyword evidence="15" id="KW-1185">Reference proteome</keyword>
<evidence type="ECO:0000256" key="2">
    <source>
        <dbReference type="ARBA" id="ARBA00022454"/>
    </source>
</evidence>
<feature type="compositionally biased region" description="Basic and acidic residues" evidence="12">
    <location>
        <begin position="487"/>
        <end position="507"/>
    </location>
</feature>
<name>W6UM34_ECHGR</name>
<dbReference type="PANTHER" id="PTHR10643:SF2">
    <property type="entry name" value="KINETOCHORE PROTEIN NDC80 HOMOLOG"/>
    <property type="match status" value="1"/>
</dbReference>
<evidence type="ECO:0000259" key="13">
    <source>
        <dbReference type="Pfam" id="PF03801"/>
    </source>
</evidence>
<dbReference type="GeneID" id="36338121"/>
<dbReference type="KEGG" id="egl:EGR_02406"/>
<protein>
    <recommendedName>
        <fullName evidence="10">Kinetochore protein NDC80</fullName>
    </recommendedName>
</protein>
<reference evidence="14 15" key="1">
    <citation type="journal article" date="2013" name="Nat. Genet.">
        <title>The genome of the hydatid tapeworm Echinococcus granulosus.</title>
        <authorList>
            <person name="Zheng H."/>
            <person name="Zhang W."/>
            <person name="Zhang L."/>
            <person name="Zhang Z."/>
            <person name="Li J."/>
            <person name="Lu G."/>
            <person name="Zhu Y."/>
            <person name="Wang Y."/>
            <person name="Huang Y."/>
            <person name="Liu J."/>
            <person name="Kang H."/>
            <person name="Chen J."/>
            <person name="Wang L."/>
            <person name="Chen A."/>
            <person name="Yu S."/>
            <person name="Gao Z."/>
            <person name="Jin L."/>
            <person name="Gu W."/>
            <person name="Wang Z."/>
            <person name="Zhao L."/>
            <person name="Shi B."/>
            <person name="Wen H."/>
            <person name="Lin R."/>
            <person name="Jones M.K."/>
            <person name="Brejova B."/>
            <person name="Vinar T."/>
            <person name="Zhao G."/>
            <person name="McManus D.P."/>
            <person name="Chen Z."/>
            <person name="Zhou Y."/>
            <person name="Wang S."/>
        </authorList>
    </citation>
    <scope>NUCLEOTIDE SEQUENCE [LARGE SCALE GENOMIC DNA]</scope>
</reference>
<feature type="coiled-coil region" evidence="11">
    <location>
        <begin position="392"/>
        <end position="440"/>
    </location>
</feature>
<dbReference type="GO" id="GO:0051315">
    <property type="term" value="P:attachment of mitotic spindle microtubules to kinetochore"/>
    <property type="evidence" value="ECO:0007669"/>
    <property type="project" value="UniProtKB-UniRule"/>
</dbReference>
<evidence type="ECO:0000256" key="12">
    <source>
        <dbReference type="SAM" id="MobiDB-lite"/>
    </source>
</evidence>
<evidence type="ECO:0000256" key="8">
    <source>
        <dbReference type="ARBA" id="ARBA00023306"/>
    </source>
</evidence>
<dbReference type="GO" id="GO:0031262">
    <property type="term" value="C:Ndc80 complex"/>
    <property type="evidence" value="ECO:0007669"/>
    <property type="project" value="UniProtKB-UniRule"/>
</dbReference>
<keyword evidence="8 10" id="KW-0131">Cell cycle</keyword>
<evidence type="ECO:0000256" key="11">
    <source>
        <dbReference type="SAM" id="Coils"/>
    </source>
</evidence>
<keyword evidence="4 10" id="KW-0498">Mitosis</keyword>
<comment type="subcellular location">
    <subcellularLocation>
        <location evidence="10">Chromosome</location>
        <location evidence="10">Centromere</location>
        <location evidence="10">Kinetochore</location>
    </subcellularLocation>
    <subcellularLocation>
        <location evidence="10">Nucleus</location>
    </subcellularLocation>
</comment>
<dbReference type="GO" id="GO:0051301">
    <property type="term" value="P:cell division"/>
    <property type="evidence" value="ECO:0007669"/>
    <property type="project" value="UniProtKB-UniRule"/>
</dbReference>
<evidence type="ECO:0000256" key="9">
    <source>
        <dbReference type="ARBA" id="ARBA00023328"/>
    </source>
</evidence>
<dbReference type="Pfam" id="PF03801">
    <property type="entry name" value="Ndc80_HEC"/>
    <property type="match status" value="1"/>
</dbReference>
<keyword evidence="9 10" id="KW-0137">Centromere</keyword>
<accession>W6UM34</accession>
<dbReference type="Gene3D" id="1.10.418.30">
    <property type="entry name" value="Ncd80 complex, Ncd80 subunit"/>
    <property type="match status" value="1"/>
</dbReference>
<dbReference type="InterPro" id="IPR005550">
    <property type="entry name" value="Kinetochore_Ndc80"/>
</dbReference>
<dbReference type="InterPro" id="IPR038273">
    <property type="entry name" value="Ndc80_sf"/>
</dbReference>
<gene>
    <name evidence="14" type="ORF">EGR_02406</name>
</gene>
<keyword evidence="7 10" id="KW-0539">Nucleus</keyword>